<sequence length="117" mass="13028">MLLEKHGDEFPEYPCGFESMEPGESYYLFDITGKRIPTMKEGVVTRLCGGFFLGKHGQRSNGVSGVFDDDGWFIGISVTTPDSMKGFDGEEEADPTETKLINAPMIYGYASEYIDFN</sequence>
<organism evidence="1 2">
    <name type="scientific">Panagrellus redivivus</name>
    <name type="common">Microworm</name>
    <dbReference type="NCBI Taxonomy" id="6233"/>
    <lineage>
        <taxon>Eukaryota</taxon>
        <taxon>Metazoa</taxon>
        <taxon>Ecdysozoa</taxon>
        <taxon>Nematoda</taxon>
        <taxon>Chromadorea</taxon>
        <taxon>Rhabditida</taxon>
        <taxon>Tylenchina</taxon>
        <taxon>Panagrolaimomorpha</taxon>
        <taxon>Panagrolaimoidea</taxon>
        <taxon>Panagrolaimidae</taxon>
        <taxon>Panagrellus</taxon>
    </lineage>
</organism>
<evidence type="ECO:0000313" key="2">
    <source>
        <dbReference type="WBParaSite" id="Pan_g15921.t1"/>
    </source>
</evidence>
<protein>
    <submittedName>
        <fullName evidence="2">WG repeat-containing protein</fullName>
    </submittedName>
</protein>
<reference evidence="1" key="1">
    <citation type="journal article" date="2013" name="Genetics">
        <title>The draft genome and transcriptome of Panagrellus redivivus are shaped by the harsh demands of a free-living lifestyle.</title>
        <authorList>
            <person name="Srinivasan J."/>
            <person name="Dillman A.R."/>
            <person name="Macchietto M.G."/>
            <person name="Heikkinen L."/>
            <person name="Lakso M."/>
            <person name="Fracchia K.M."/>
            <person name="Antoshechkin I."/>
            <person name="Mortazavi A."/>
            <person name="Wong G."/>
            <person name="Sternberg P.W."/>
        </authorList>
    </citation>
    <scope>NUCLEOTIDE SEQUENCE [LARGE SCALE GENOMIC DNA]</scope>
    <source>
        <strain evidence="1">MT8872</strain>
    </source>
</reference>
<accession>A0A7E4V3X7</accession>
<proteinExistence type="predicted"/>
<dbReference type="WBParaSite" id="Pan_g15921.t1">
    <property type="protein sequence ID" value="Pan_g15921.t1"/>
    <property type="gene ID" value="Pan_g15921"/>
</dbReference>
<name>A0A7E4V3X7_PANRE</name>
<dbReference type="AlphaFoldDB" id="A0A7E4V3X7"/>
<evidence type="ECO:0000313" key="1">
    <source>
        <dbReference type="Proteomes" id="UP000492821"/>
    </source>
</evidence>
<dbReference type="Proteomes" id="UP000492821">
    <property type="component" value="Unassembled WGS sequence"/>
</dbReference>
<keyword evidence="1" id="KW-1185">Reference proteome</keyword>
<reference evidence="2" key="2">
    <citation type="submission" date="2020-10" db="UniProtKB">
        <authorList>
            <consortium name="WormBaseParasite"/>
        </authorList>
    </citation>
    <scope>IDENTIFICATION</scope>
</reference>